<dbReference type="Gene3D" id="1.20.1250.20">
    <property type="entry name" value="MFS general substrate transporter like domains"/>
    <property type="match status" value="1"/>
</dbReference>
<dbReference type="RefSeq" id="XP_022481342.1">
    <property type="nucleotide sequence ID" value="XM_022612203.1"/>
</dbReference>
<keyword evidence="4" id="KW-1185">Reference proteome</keyword>
<comment type="caution">
    <text evidence="3">The sequence shown here is derived from an EMBL/GenBank/DDBJ whole genome shotgun (WGS) entry which is preliminary data.</text>
</comment>
<dbReference type="GO" id="GO:0016020">
    <property type="term" value="C:membrane"/>
    <property type="evidence" value="ECO:0007669"/>
    <property type="project" value="UniProtKB-SubCell"/>
</dbReference>
<keyword evidence="2" id="KW-1133">Transmembrane helix</keyword>
<sequence>MDDHQPCSQSERTHNLARCGYLQITFIWLFSLSYQIAWTRVVAAYALEIMPHSLRVKAGVMSMIGFKGLVFLGSYTNPIARDNFIAAGHDWVLAIFYTTKNLTLEEVAKVFDGDEAKVARMDIEDVKYQLVEDGKSQSHVEVIVL</sequence>
<dbReference type="PANTHER" id="PTHR48022">
    <property type="entry name" value="PLASTIDIC GLUCOSE TRANSPORTER 4"/>
    <property type="match status" value="1"/>
</dbReference>
<dbReference type="GeneID" id="34553713"/>
<keyword evidence="2" id="KW-0472">Membrane</keyword>
<dbReference type="PANTHER" id="PTHR48022:SF66">
    <property type="entry name" value="MFS HEXOSE TRANSPORTER"/>
    <property type="match status" value="1"/>
</dbReference>
<evidence type="ECO:0000256" key="1">
    <source>
        <dbReference type="ARBA" id="ARBA00004141"/>
    </source>
</evidence>
<dbReference type="InterPro" id="IPR036259">
    <property type="entry name" value="MFS_trans_sf"/>
</dbReference>
<feature type="transmembrane region" description="Helical" evidence="2">
    <location>
        <begin position="20"/>
        <end position="47"/>
    </location>
</feature>
<accession>A0A1G4BSH0</accession>
<evidence type="ECO:0000313" key="3">
    <source>
        <dbReference type="EMBL" id="OHF04207.1"/>
    </source>
</evidence>
<dbReference type="AlphaFoldDB" id="A0A1G4BSH0"/>
<comment type="subcellular location">
    <subcellularLocation>
        <location evidence="1">Membrane</location>
        <topology evidence="1">Multi-pass membrane protein</topology>
    </subcellularLocation>
</comment>
<dbReference type="Proteomes" id="UP000176998">
    <property type="component" value="Unassembled WGS sequence"/>
</dbReference>
<dbReference type="GO" id="GO:0005351">
    <property type="term" value="F:carbohydrate:proton symporter activity"/>
    <property type="evidence" value="ECO:0007669"/>
    <property type="project" value="TreeGrafter"/>
</dbReference>
<dbReference type="OrthoDB" id="6133115at2759"/>
<protein>
    <submittedName>
        <fullName evidence="3">Uncharacterized protein</fullName>
    </submittedName>
</protein>
<reference evidence="3 4" key="1">
    <citation type="submission" date="2016-09" db="EMBL/GenBank/DDBJ databases">
        <authorList>
            <person name="Capua I."/>
            <person name="De Benedictis P."/>
            <person name="Joannis T."/>
            <person name="Lombin L.H."/>
            <person name="Cattoli G."/>
        </authorList>
    </citation>
    <scope>NUCLEOTIDE SEQUENCE [LARGE SCALE GENOMIC DNA]</scope>
    <source>
        <strain evidence="3 4">IMI 309357</strain>
    </source>
</reference>
<dbReference type="EMBL" id="MJBS01000003">
    <property type="protein sequence ID" value="OHF04207.1"/>
    <property type="molecule type" value="Genomic_DNA"/>
</dbReference>
<organism evidence="3 4">
    <name type="scientific">Colletotrichum orchidophilum</name>
    <dbReference type="NCBI Taxonomy" id="1209926"/>
    <lineage>
        <taxon>Eukaryota</taxon>
        <taxon>Fungi</taxon>
        <taxon>Dikarya</taxon>
        <taxon>Ascomycota</taxon>
        <taxon>Pezizomycotina</taxon>
        <taxon>Sordariomycetes</taxon>
        <taxon>Hypocreomycetidae</taxon>
        <taxon>Glomerellales</taxon>
        <taxon>Glomerellaceae</taxon>
        <taxon>Colletotrichum</taxon>
    </lineage>
</organism>
<name>A0A1G4BSH0_9PEZI</name>
<evidence type="ECO:0000256" key="2">
    <source>
        <dbReference type="SAM" id="Phobius"/>
    </source>
</evidence>
<dbReference type="InterPro" id="IPR050360">
    <property type="entry name" value="MFS_Sugar_Transporters"/>
</dbReference>
<gene>
    <name evidence="3" type="ORF">CORC01_00546</name>
</gene>
<proteinExistence type="predicted"/>
<keyword evidence="2" id="KW-0812">Transmembrane</keyword>
<evidence type="ECO:0000313" key="4">
    <source>
        <dbReference type="Proteomes" id="UP000176998"/>
    </source>
</evidence>